<dbReference type="Proteomes" id="UP000053199">
    <property type="component" value="Unassembled WGS sequence"/>
</dbReference>
<protein>
    <recommendedName>
        <fullName evidence="3">Peptide synthetase</fullName>
    </recommendedName>
</protein>
<dbReference type="Pfam" id="PF13196">
    <property type="entry name" value="DUF4012"/>
    <property type="match status" value="1"/>
</dbReference>
<proteinExistence type="predicted"/>
<dbReference type="AlphaFoldDB" id="A0A0V8IX39"/>
<dbReference type="EMBL" id="LNQM01000001">
    <property type="protein sequence ID" value="KSU79334.1"/>
    <property type="molecule type" value="Genomic_DNA"/>
</dbReference>
<reference evidence="1 2" key="1">
    <citation type="journal article" date="2014" name="Arch. Microbiol.">
        <title>Arthrobacter enclensis sp. nov., isolated from sediment sample.</title>
        <authorList>
            <person name="Dastager S.G."/>
            <person name="Liu Q."/>
            <person name="Tang S.K."/>
            <person name="Krishnamurthi S."/>
            <person name="Lee J.C."/>
            <person name="Li W.J."/>
        </authorList>
    </citation>
    <scope>NUCLEOTIDE SEQUENCE [LARGE SCALE GENOMIC DNA]</scope>
    <source>
        <strain evidence="1 2">NIO-1008</strain>
    </source>
</reference>
<sequence>MLRKAVLWGTLVITVLLLGSVWLAYRATTIVSSLESASDLVAQLRKQVAANDKQSAVLTANKLQNSTIDARDASEDPIWTFASTLPGLGPNFSALAELARSADDIASLGILPLVNVYDSLDWEAFVPSEDGTNLEPLRSAAPVVGNAAYAVSASTERLESIDTSTLLPEVAQPLTSAREELRSVSGTIETAADASELLPALLGTEGQRSYLLMIQNSAESRASGGIPGALAILTVNQGRLSLGAQSSAGDLGVMDPVLPLDPEQRQIYSARLGKYMQDVNLTPDFPTAASTAQAMWEEKTGQKVQGVVSIDPVVLSYILRATGPVSVDTSKSDVFLAPGLPSQLTGNNVVKTLLSDVYQEIAQPKLQDAYFAGVAREIFVALSGGKADAKGLIRGLTQGVEERRVLMWSADPNEQSKIRKYKISGSITGPSVSGAEFGVYFNDGTGAKMDYYVKRSVQLTKQCSKNGYEQVIVRVVSTNTAPPDAAHSLPAYVTGGGHFGVSPGSVQTNVVAYGPAQSVIETTNEDGQRVAFSPHFHDNRPVGVYAVTLAPGESKILEFTFGKIVQHTEPNVAVTPSVQPVKDVTLATESAACS</sequence>
<dbReference type="STRING" id="993070.AS031_01155"/>
<accession>A0A0V8IX39</accession>
<evidence type="ECO:0008006" key="3">
    <source>
        <dbReference type="Google" id="ProtNLM"/>
    </source>
</evidence>
<evidence type="ECO:0000313" key="2">
    <source>
        <dbReference type="Proteomes" id="UP000053199"/>
    </source>
</evidence>
<dbReference type="OrthoDB" id="3203519at2"/>
<organism evidence="1 2">
    <name type="scientific">Pseudarthrobacter enclensis</name>
    <dbReference type="NCBI Taxonomy" id="993070"/>
    <lineage>
        <taxon>Bacteria</taxon>
        <taxon>Bacillati</taxon>
        <taxon>Actinomycetota</taxon>
        <taxon>Actinomycetes</taxon>
        <taxon>Micrococcales</taxon>
        <taxon>Micrococcaceae</taxon>
        <taxon>Pseudarthrobacter</taxon>
    </lineage>
</organism>
<name>A0A0V8IX39_9MICC</name>
<dbReference type="InterPro" id="IPR025101">
    <property type="entry name" value="DUF4012"/>
</dbReference>
<comment type="caution">
    <text evidence="1">The sequence shown here is derived from an EMBL/GenBank/DDBJ whole genome shotgun (WGS) entry which is preliminary data.</text>
</comment>
<keyword evidence="2" id="KW-1185">Reference proteome</keyword>
<gene>
    <name evidence="1" type="ORF">AS031_01155</name>
</gene>
<evidence type="ECO:0000313" key="1">
    <source>
        <dbReference type="EMBL" id="KSU79334.1"/>
    </source>
</evidence>